<dbReference type="InterPro" id="IPR006016">
    <property type="entry name" value="UspA"/>
</dbReference>
<comment type="similarity">
    <text evidence="2 5">Belongs to the universal stress protein A family.</text>
</comment>
<name>A0ABT8W194_9GAMM</name>
<evidence type="ECO:0000313" key="7">
    <source>
        <dbReference type="EMBL" id="MDO3722023.1"/>
    </source>
</evidence>
<evidence type="ECO:0000313" key="8">
    <source>
        <dbReference type="Proteomes" id="UP001168640"/>
    </source>
</evidence>
<evidence type="ECO:0000259" key="6">
    <source>
        <dbReference type="Pfam" id="PF00582"/>
    </source>
</evidence>
<dbReference type="PIRSF" id="PIRSF006276">
    <property type="entry name" value="UspA"/>
    <property type="match status" value="1"/>
</dbReference>
<dbReference type="InterPro" id="IPR006015">
    <property type="entry name" value="Universal_stress_UspA"/>
</dbReference>
<dbReference type="Gene3D" id="3.40.50.620">
    <property type="entry name" value="HUPs"/>
    <property type="match status" value="1"/>
</dbReference>
<dbReference type="PRINTS" id="PR01438">
    <property type="entry name" value="UNVRSLSTRESS"/>
</dbReference>
<comment type="subunit">
    <text evidence="3">Homodimer.</text>
</comment>
<dbReference type="Pfam" id="PF00582">
    <property type="entry name" value="Usp"/>
    <property type="match status" value="1"/>
</dbReference>
<comment type="subcellular location">
    <subcellularLocation>
        <location evidence="1 5">Cytoplasm</location>
    </subcellularLocation>
</comment>
<evidence type="ECO:0000256" key="3">
    <source>
        <dbReference type="ARBA" id="ARBA00011738"/>
    </source>
</evidence>
<keyword evidence="4 5" id="KW-0963">Cytoplasm</keyword>
<comment type="caution">
    <text evidence="7">The sequence shown here is derived from an EMBL/GenBank/DDBJ whole genome shotgun (WGS) entry which is preliminary data.</text>
</comment>
<reference evidence="7" key="1">
    <citation type="submission" date="2023-07" db="EMBL/GenBank/DDBJ databases">
        <title>Marinobacter sp. chi1 genome sequencing and assembly.</title>
        <authorList>
            <person name="Park S."/>
        </authorList>
    </citation>
    <scope>NUCLEOTIDE SEQUENCE</scope>
    <source>
        <strain evidence="7">Chi1</strain>
    </source>
</reference>
<evidence type="ECO:0000256" key="1">
    <source>
        <dbReference type="ARBA" id="ARBA00004496"/>
    </source>
</evidence>
<dbReference type="PANTHER" id="PTHR46268:SF23">
    <property type="entry name" value="UNIVERSAL STRESS PROTEIN A-RELATED"/>
    <property type="match status" value="1"/>
</dbReference>
<proteinExistence type="inferred from homology"/>
<dbReference type="RefSeq" id="WP_223795553.1">
    <property type="nucleotide sequence ID" value="NZ_JAUMIS010000002.1"/>
</dbReference>
<gene>
    <name evidence="7" type="ORF">QVZ43_09840</name>
</gene>
<evidence type="ECO:0000256" key="5">
    <source>
        <dbReference type="PIRNR" id="PIRNR006276"/>
    </source>
</evidence>
<dbReference type="InterPro" id="IPR014729">
    <property type="entry name" value="Rossmann-like_a/b/a_fold"/>
</dbReference>
<sequence>MSTYKNILVAIDLTEEAPQVLKKAQSLAQTHGAQLTLVHVVEPVGYAYGGDIPMDLTELQDQLDKAAHDQLAAYGEEYGVGKDQQIVTVGRPESEIHRLAKEMDGDLVVVGSHGRKGFQLLLGSTANGVLHGSECDVLAVRIEQE</sequence>
<feature type="domain" description="UspA" evidence="6">
    <location>
        <begin position="4"/>
        <end position="141"/>
    </location>
</feature>
<keyword evidence="8" id="KW-1185">Reference proteome</keyword>
<dbReference type="EMBL" id="JAUMIS010000002">
    <property type="protein sequence ID" value="MDO3722023.1"/>
    <property type="molecule type" value="Genomic_DNA"/>
</dbReference>
<dbReference type="PANTHER" id="PTHR46268">
    <property type="entry name" value="STRESS RESPONSE PROTEIN NHAX"/>
    <property type="match status" value="1"/>
</dbReference>
<evidence type="ECO:0000256" key="4">
    <source>
        <dbReference type="ARBA" id="ARBA00022490"/>
    </source>
</evidence>
<evidence type="ECO:0000256" key="2">
    <source>
        <dbReference type="ARBA" id="ARBA00008791"/>
    </source>
</evidence>
<accession>A0ABT8W194</accession>
<organism evidence="7 8">
    <name type="scientific">Marinobacter suaedae</name>
    <dbReference type="NCBI Taxonomy" id="3057675"/>
    <lineage>
        <taxon>Bacteria</taxon>
        <taxon>Pseudomonadati</taxon>
        <taxon>Pseudomonadota</taxon>
        <taxon>Gammaproteobacteria</taxon>
        <taxon>Pseudomonadales</taxon>
        <taxon>Marinobacteraceae</taxon>
        <taxon>Marinobacter</taxon>
    </lineage>
</organism>
<dbReference type="Proteomes" id="UP001168640">
    <property type="component" value="Unassembled WGS sequence"/>
</dbReference>
<protein>
    <recommendedName>
        <fullName evidence="5">Universal stress protein</fullName>
    </recommendedName>
</protein>
<dbReference type="SUPFAM" id="SSF52402">
    <property type="entry name" value="Adenine nucleotide alpha hydrolases-like"/>
    <property type="match status" value="1"/>
</dbReference>